<dbReference type="InterPro" id="IPR036047">
    <property type="entry name" value="F-box-like_dom_sf"/>
</dbReference>
<dbReference type="PANTHER" id="PTHR32278">
    <property type="entry name" value="F-BOX DOMAIN-CONTAINING PROTEIN"/>
    <property type="match status" value="1"/>
</dbReference>
<proteinExistence type="predicted"/>
<dbReference type="InterPro" id="IPR001810">
    <property type="entry name" value="F-box_dom"/>
</dbReference>
<evidence type="ECO:0000313" key="2">
    <source>
        <dbReference type="EMBL" id="KAF3341154.1"/>
    </source>
</evidence>
<name>A0A833RH46_9POAL</name>
<comment type="caution">
    <text evidence="2">The sequence shown here is derived from an EMBL/GenBank/DDBJ whole genome shotgun (WGS) entry which is preliminary data.</text>
</comment>
<dbReference type="PANTHER" id="PTHR32278:SF111">
    <property type="entry name" value="F-BOX PROTEIN PP2-B12-RELATED"/>
    <property type="match status" value="1"/>
</dbReference>
<feature type="domain" description="F-box" evidence="1">
    <location>
        <begin position="2"/>
        <end position="48"/>
    </location>
</feature>
<dbReference type="OrthoDB" id="1918565at2759"/>
<sequence>MEGLINYLPEGCLYEVMRRTSPDGVHNFSLTSTSFRSMADSDFLWKSFLPSDYADILSRTVDPVVFTSKKDLFFQLSNRHVLIDGGKMSFGLDRGNGAKCYMLSASILDIDFADAPHFYWRRISLADSSSIKLLSDSKSKTTKR</sequence>
<reference evidence="2" key="1">
    <citation type="submission" date="2020-01" db="EMBL/GenBank/DDBJ databases">
        <title>Genome sequence of Kobresia littledalei, the first chromosome-level genome in the family Cyperaceae.</title>
        <authorList>
            <person name="Qu G."/>
        </authorList>
    </citation>
    <scope>NUCLEOTIDE SEQUENCE</scope>
    <source>
        <strain evidence="2">C.B.Clarke</strain>
        <tissue evidence="2">Leaf</tissue>
    </source>
</reference>
<dbReference type="Pfam" id="PF00646">
    <property type="entry name" value="F-box"/>
    <property type="match status" value="1"/>
</dbReference>
<dbReference type="Proteomes" id="UP000623129">
    <property type="component" value="Unassembled WGS sequence"/>
</dbReference>
<accession>A0A833RH46</accession>
<dbReference type="AlphaFoldDB" id="A0A833RH46"/>
<dbReference type="EMBL" id="SWLB01000002">
    <property type="protein sequence ID" value="KAF3341154.1"/>
    <property type="molecule type" value="Genomic_DNA"/>
</dbReference>
<organism evidence="2 3">
    <name type="scientific">Carex littledalei</name>
    <dbReference type="NCBI Taxonomy" id="544730"/>
    <lineage>
        <taxon>Eukaryota</taxon>
        <taxon>Viridiplantae</taxon>
        <taxon>Streptophyta</taxon>
        <taxon>Embryophyta</taxon>
        <taxon>Tracheophyta</taxon>
        <taxon>Spermatophyta</taxon>
        <taxon>Magnoliopsida</taxon>
        <taxon>Liliopsida</taxon>
        <taxon>Poales</taxon>
        <taxon>Cyperaceae</taxon>
        <taxon>Cyperoideae</taxon>
        <taxon>Cariceae</taxon>
        <taxon>Carex</taxon>
        <taxon>Carex subgen. Euthyceras</taxon>
    </lineage>
</organism>
<evidence type="ECO:0000313" key="3">
    <source>
        <dbReference type="Proteomes" id="UP000623129"/>
    </source>
</evidence>
<protein>
    <submittedName>
        <fullName evidence="2">F-box protein PP2-B11-like protein</fullName>
    </submittedName>
</protein>
<dbReference type="CDD" id="cd22162">
    <property type="entry name" value="F-box_AtSKIP3-like"/>
    <property type="match status" value="1"/>
</dbReference>
<gene>
    <name evidence="2" type="ORF">FCM35_KLT09998</name>
</gene>
<dbReference type="PROSITE" id="PS50181">
    <property type="entry name" value="FBOX"/>
    <property type="match status" value="1"/>
</dbReference>
<evidence type="ECO:0000259" key="1">
    <source>
        <dbReference type="PROSITE" id="PS50181"/>
    </source>
</evidence>
<keyword evidence="3" id="KW-1185">Reference proteome</keyword>
<dbReference type="SUPFAM" id="SSF81383">
    <property type="entry name" value="F-box domain"/>
    <property type="match status" value="1"/>
</dbReference>